<protein>
    <submittedName>
        <fullName evidence="2">Ion channel POLLUX-like 1 isoform X4</fullName>
    </submittedName>
</protein>
<name>A0AAQ3KHD9_9LILI</name>
<organism evidence="2 3">
    <name type="scientific">Canna indica</name>
    <name type="common">Indian-shot</name>
    <dbReference type="NCBI Taxonomy" id="4628"/>
    <lineage>
        <taxon>Eukaryota</taxon>
        <taxon>Viridiplantae</taxon>
        <taxon>Streptophyta</taxon>
        <taxon>Embryophyta</taxon>
        <taxon>Tracheophyta</taxon>
        <taxon>Spermatophyta</taxon>
        <taxon>Magnoliopsida</taxon>
        <taxon>Liliopsida</taxon>
        <taxon>Zingiberales</taxon>
        <taxon>Cannaceae</taxon>
        <taxon>Canna</taxon>
    </lineage>
</organism>
<accession>A0AAQ3KHD9</accession>
<gene>
    <name evidence="2" type="ORF">Cni_G17247</name>
</gene>
<feature type="region of interest" description="Disordered" evidence="1">
    <location>
        <begin position="108"/>
        <end position="140"/>
    </location>
</feature>
<keyword evidence="3" id="KW-1185">Reference proteome</keyword>
<sequence length="167" mass="18865">MKILLQSVSFYLSKLAWSSSIQLALVAVFTLPKCGSTLPFACLYTSTNKPIPLHLNVSFLSFKDLKWSISRLYFLFNTQLERNIGLISFNKRIIKGLMLSQIYEDGGENGGEVDGRKNEAGGEDGNGKEENREKDRGGSKELKMDILLTFMEEMKQRENNSCEKLLV</sequence>
<evidence type="ECO:0000256" key="1">
    <source>
        <dbReference type="SAM" id="MobiDB-lite"/>
    </source>
</evidence>
<feature type="compositionally biased region" description="Basic and acidic residues" evidence="1">
    <location>
        <begin position="113"/>
        <end position="140"/>
    </location>
</feature>
<proteinExistence type="predicted"/>
<dbReference type="Proteomes" id="UP001327560">
    <property type="component" value="Chromosome 5"/>
</dbReference>
<evidence type="ECO:0000313" key="2">
    <source>
        <dbReference type="EMBL" id="WOL08494.1"/>
    </source>
</evidence>
<evidence type="ECO:0000313" key="3">
    <source>
        <dbReference type="Proteomes" id="UP001327560"/>
    </source>
</evidence>
<reference evidence="2 3" key="1">
    <citation type="submission" date="2023-10" db="EMBL/GenBank/DDBJ databases">
        <title>Chromosome-scale genome assembly provides insights into flower coloration mechanisms of Canna indica.</title>
        <authorList>
            <person name="Li C."/>
        </authorList>
    </citation>
    <scope>NUCLEOTIDE SEQUENCE [LARGE SCALE GENOMIC DNA]</scope>
    <source>
        <tissue evidence="2">Flower</tissue>
    </source>
</reference>
<dbReference type="EMBL" id="CP136894">
    <property type="protein sequence ID" value="WOL08494.1"/>
    <property type="molecule type" value="Genomic_DNA"/>
</dbReference>
<dbReference type="AlphaFoldDB" id="A0AAQ3KHD9"/>